<accession>A0A2S8BFH7</accession>
<organism evidence="1 2">
    <name type="scientific">Mycobacterium talmoniae</name>
    <dbReference type="NCBI Taxonomy" id="1858794"/>
    <lineage>
        <taxon>Bacteria</taxon>
        <taxon>Bacillati</taxon>
        <taxon>Actinomycetota</taxon>
        <taxon>Actinomycetes</taxon>
        <taxon>Mycobacteriales</taxon>
        <taxon>Mycobacteriaceae</taxon>
        <taxon>Mycobacterium</taxon>
    </lineage>
</organism>
<dbReference type="EMBL" id="PPEA01000651">
    <property type="protein sequence ID" value="PQM45423.1"/>
    <property type="molecule type" value="Genomic_DNA"/>
</dbReference>
<protein>
    <submittedName>
        <fullName evidence="1">Uncharacterized protein</fullName>
    </submittedName>
</protein>
<reference evidence="1 2" key="1">
    <citation type="journal article" date="2017" name="Int. J. Syst. Evol. Microbiol.">
        <title>Mycobacterium talmoniae sp. nov., a slowly growing mycobacterium isolated from human respiratory samples.</title>
        <authorList>
            <person name="Davidson R.M."/>
            <person name="DeGroote M.A."/>
            <person name="Marola J.L."/>
            <person name="Buss S."/>
            <person name="Jones V."/>
            <person name="McNeil M.R."/>
            <person name="Freifeld A.G."/>
            <person name="Elaine Epperson L."/>
            <person name="Hasan N.A."/>
            <person name="Jackson M."/>
            <person name="Iwen P.C."/>
            <person name="Salfinger M."/>
            <person name="Strong M."/>
        </authorList>
    </citation>
    <scope>NUCLEOTIDE SEQUENCE [LARGE SCALE GENOMIC DNA]</scope>
    <source>
        <strain evidence="1 2">ATCC BAA-2683</strain>
    </source>
</reference>
<gene>
    <name evidence="1" type="ORF">C1Y40_04459</name>
</gene>
<dbReference type="AlphaFoldDB" id="A0A2S8BFH7"/>
<name>A0A2S8BFH7_9MYCO</name>
<evidence type="ECO:0000313" key="2">
    <source>
        <dbReference type="Proteomes" id="UP000238296"/>
    </source>
</evidence>
<dbReference type="Proteomes" id="UP000238296">
    <property type="component" value="Unassembled WGS sequence"/>
</dbReference>
<sequence length="42" mass="4322">MARSQQLPRKLGIAWVSGATAGSHRVAGLNSGALTVFDGPSR</sequence>
<proteinExistence type="predicted"/>
<evidence type="ECO:0000313" key="1">
    <source>
        <dbReference type="EMBL" id="PQM45423.1"/>
    </source>
</evidence>
<comment type="caution">
    <text evidence="1">The sequence shown here is derived from an EMBL/GenBank/DDBJ whole genome shotgun (WGS) entry which is preliminary data.</text>
</comment>